<reference evidence="3 4" key="1">
    <citation type="submission" date="2017-12" db="EMBL/GenBank/DDBJ databases">
        <title>Streptomyces populusis sp. nov., a novel endophytic actinobacterium isolated from stems of Populus adenopoda Maxim.</title>
        <authorList>
            <person name="Wang Z."/>
        </authorList>
    </citation>
    <scope>NUCLEOTIDE SEQUENCE [LARGE SCALE GENOMIC DNA]</scope>
    <source>
        <strain evidence="3 4">A249</strain>
    </source>
</reference>
<protein>
    <recommendedName>
        <fullName evidence="2">Winged helix-turn helix domain-containing protein</fullName>
    </recommendedName>
</protein>
<feature type="domain" description="Winged helix-turn helix" evidence="2">
    <location>
        <begin position="54"/>
        <end position="91"/>
    </location>
</feature>
<feature type="compositionally biased region" description="Pro residues" evidence="1">
    <location>
        <begin position="1"/>
        <end position="11"/>
    </location>
</feature>
<name>A0A2I0SYG3_9ACTN</name>
<keyword evidence="4" id="KW-1185">Reference proteome</keyword>
<accession>A0A2I0SYG3</accession>
<comment type="caution">
    <text evidence="3">The sequence shown here is derived from an EMBL/GenBank/DDBJ whole genome shotgun (WGS) entry which is preliminary data.</text>
</comment>
<evidence type="ECO:0000313" key="3">
    <source>
        <dbReference type="EMBL" id="PKT74996.1"/>
    </source>
</evidence>
<evidence type="ECO:0000259" key="2">
    <source>
        <dbReference type="Pfam" id="PF13592"/>
    </source>
</evidence>
<evidence type="ECO:0000256" key="1">
    <source>
        <dbReference type="SAM" id="MobiDB-lite"/>
    </source>
</evidence>
<dbReference type="Pfam" id="PF13592">
    <property type="entry name" value="HTH_33"/>
    <property type="match status" value="1"/>
</dbReference>
<feature type="region of interest" description="Disordered" evidence="1">
    <location>
        <begin position="1"/>
        <end position="31"/>
    </location>
</feature>
<sequence>MGCPSAPPPHRLPARTRHHGYDPNAAHRRDAPRAIRRRVPRPSGVRAPWRCAVRTRRRIDCSTSAVWRLMRRHGWSRRCPARRAVGVREHAAAHDRLTIVQLPSCATDLNPVQGAWSPSRRGPPADVALAGTRPAPGGTRHHPEGISNGWDPPNAGPSSGGRNP</sequence>
<dbReference type="EMBL" id="PJOS01000001">
    <property type="protein sequence ID" value="PKT74996.1"/>
    <property type="molecule type" value="Genomic_DNA"/>
</dbReference>
<organism evidence="3 4">
    <name type="scientific">Streptomyces populi</name>
    <dbReference type="NCBI Taxonomy" id="2058924"/>
    <lineage>
        <taxon>Bacteria</taxon>
        <taxon>Bacillati</taxon>
        <taxon>Actinomycetota</taxon>
        <taxon>Actinomycetes</taxon>
        <taxon>Kitasatosporales</taxon>
        <taxon>Streptomycetaceae</taxon>
        <taxon>Streptomyces</taxon>
    </lineage>
</organism>
<dbReference type="RefSeq" id="WP_103547306.1">
    <property type="nucleotide sequence ID" value="NZ_KZ626840.1"/>
</dbReference>
<dbReference type="Proteomes" id="UP000236178">
    <property type="component" value="Unassembled WGS sequence"/>
</dbReference>
<feature type="region of interest" description="Disordered" evidence="1">
    <location>
        <begin position="111"/>
        <end position="164"/>
    </location>
</feature>
<feature type="compositionally biased region" description="Basic and acidic residues" evidence="1">
    <location>
        <begin position="19"/>
        <end position="31"/>
    </location>
</feature>
<proteinExistence type="predicted"/>
<dbReference type="InterPro" id="IPR025959">
    <property type="entry name" value="Winged_HTH_dom"/>
</dbReference>
<dbReference type="AlphaFoldDB" id="A0A2I0SYG3"/>
<gene>
    <name evidence="3" type="ORF">CW362_00995</name>
</gene>
<evidence type="ECO:0000313" key="4">
    <source>
        <dbReference type="Proteomes" id="UP000236178"/>
    </source>
</evidence>